<dbReference type="SUPFAM" id="SSF48403">
    <property type="entry name" value="Ankyrin repeat"/>
    <property type="match status" value="2"/>
</dbReference>
<proteinExistence type="predicted"/>
<dbReference type="Proteomes" id="UP000204584">
    <property type="component" value="Segment"/>
</dbReference>
<dbReference type="EMBL" id="KC977571">
    <property type="protein sequence ID" value="AGO85070.1"/>
    <property type="molecule type" value="Genomic_DNA"/>
</dbReference>
<organism evidence="1 2">
    <name type="scientific">Pandoravirus salinus</name>
    <dbReference type="NCBI Taxonomy" id="1349410"/>
    <lineage>
        <taxon>Viruses</taxon>
        <taxon>Pandoravirus</taxon>
    </lineage>
</organism>
<reference evidence="1 2" key="1">
    <citation type="journal article" date="2013" name="Science">
        <title>Pandoraviruses: amoeba viruses with genomes up to 2.5 Mb reaching that of parasitic eukaryotes.</title>
        <authorList>
            <person name="Philippe N."/>
            <person name="Legendre M."/>
            <person name="Doutre G."/>
            <person name="Coute Y."/>
            <person name="Poirot O."/>
            <person name="Lescot M."/>
            <person name="Arslan D."/>
            <person name="Seltzer V."/>
            <person name="Bertaux L."/>
            <person name="Bruley C."/>
            <person name="Garin J."/>
            <person name="Claverie J.M."/>
            <person name="Abergel C."/>
        </authorList>
    </citation>
    <scope>NUCLEOTIDE SEQUENCE [LARGE SCALE GENOMIC DNA]</scope>
</reference>
<protein>
    <submittedName>
        <fullName evidence="1">Ankyrin repeat domain containing protein</fullName>
    </submittedName>
</protein>
<accession>S4W431</accession>
<dbReference type="InterPro" id="IPR036770">
    <property type="entry name" value="Ankyrin_rpt-contain_sf"/>
</dbReference>
<keyword evidence="2" id="KW-1185">Reference proteome</keyword>
<dbReference type="RefSeq" id="YP_008438144.1">
    <property type="nucleotide sequence ID" value="NC_022098.1"/>
</dbReference>
<dbReference type="PANTHER" id="PTHR46586">
    <property type="entry name" value="ANKYRIN REPEAT-CONTAINING PROTEIN"/>
    <property type="match status" value="1"/>
</dbReference>
<dbReference type="InterPro" id="IPR002110">
    <property type="entry name" value="Ankyrin_rpt"/>
</dbReference>
<name>S4W431_9VIRU</name>
<dbReference type="GeneID" id="16606857"/>
<gene>
    <name evidence="1" type="ORF">psal_cds_932</name>
</gene>
<dbReference type="InterPro" id="IPR052050">
    <property type="entry name" value="SecEffector_AnkRepeat"/>
</dbReference>
<evidence type="ECO:0000313" key="2">
    <source>
        <dbReference type="Proteomes" id="UP000204584"/>
    </source>
</evidence>
<sequence length="564" mass="61301">MITAMPSEIAARVLDYLNDVDFCAARLAHRWFLVHTDDEITQQRRLAVWRTRDLDLCRKGDTTAVAALAAAGHYFTRVHLGEAALHGRTELIDLLLSDAVPHTRYSPGAMKYAAGAGHLDTVIHLHRVAAGRHEPAAADGRIRSTPMDHAAGKGHLDIVKWLHENTDQGCTTWAMDMAAANGHTEVLQWLHEHGTKGCTARAGSTSCAGNAQTVAWIFAHLPQALLDPLRVFQCAAALGHIDVLQWLHANGLVPAYSSLMAESAAGHGRLDVLQWMTTHLADAQFDASVTQAAALEGHLGVVEWLCDNYTDAQPTSHVLTAALNGGHMHIVDFICARQPDLAVLNTAMDTAVTRGCFEAMGRGDARNCFDALEWMRVNRPAVAPTRSGMDMAIFAGRLDVAQWLHRHYGTDCSPHSMDSAAATGRVDLIGWLWRTYGHACTIDFLDAAAGGGHVAVLDWLRSHFSRLAPTAHTVSRAAKGGFIEVLRWLHRNHPDLHPGRGALEAAITHGHLSVVQFLCETYALEIDEALVTRADRNQHFAVVDYLRSRCAIGPAVSLDAAPPA</sequence>
<dbReference type="KEGG" id="vg:16606857"/>
<dbReference type="Pfam" id="PF13637">
    <property type="entry name" value="Ank_4"/>
    <property type="match status" value="1"/>
</dbReference>
<dbReference type="Gene3D" id="1.25.40.20">
    <property type="entry name" value="Ankyrin repeat-containing domain"/>
    <property type="match status" value="3"/>
</dbReference>
<evidence type="ECO:0000313" key="1">
    <source>
        <dbReference type="EMBL" id="AGO85070.1"/>
    </source>
</evidence>
<dbReference type="PANTHER" id="PTHR46586:SF3">
    <property type="entry name" value="ANKYRIN REPEAT-CONTAINING PROTEIN"/>
    <property type="match status" value="1"/>
</dbReference>